<dbReference type="InParanoid" id="A0A6P7GNY6"/>
<organism evidence="1">
    <name type="scientific">Diabrotica virgifera virgifera</name>
    <name type="common">western corn rootworm</name>
    <dbReference type="NCBI Taxonomy" id="50390"/>
    <lineage>
        <taxon>Eukaryota</taxon>
        <taxon>Metazoa</taxon>
        <taxon>Ecdysozoa</taxon>
        <taxon>Arthropoda</taxon>
        <taxon>Hexapoda</taxon>
        <taxon>Insecta</taxon>
        <taxon>Pterygota</taxon>
        <taxon>Neoptera</taxon>
        <taxon>Endopterygota</taxon>
        <taxon>Coleoptera</taxon>
        <taxon>Polyphaga</taxon>
        <taxon>Cucujiformia</taxon>
        <taxon>Chrysomeloidea</taxon>
        <taxon>Chrysomelidae</taxon>
        <taxon>Galerucinae</taxon>
        <taxon>Diabroticina</taxon>
        <taxon>Diabroticites</taxon>
        <taxon>Diabrotica</taxon>
    </lineage>
</organism>
<proteinExistence type="predicted"/>
<accession>A0A6P7GNY6</accession>
<reference evidence="1" key="1">
    <citation type="submission" date="2025-08" db="UniProtKB">
        <authorList>
            <consortium name="RefSeq"/>
        </authorList>
    </citation>
    <scope>IDENTIFICATION</scope>
    <source>
        <tissue evidence="1">Whole insect</tissue>
    </source>
</reference>
<dbReference type="RefSeq" id="XP_028146903.1">
    <property type="nucleotide sequence ID" value="XM_028291102.1"/>
</dbReference>
<protein>
    <submittedName>
        <fullName evidence="1">Uncharacterized protein LOC114340366</fullName>
    </submittedName>
</protein>
<gene>
    <name evidence="1" type="primary">LOC114340366</name>
</gene>
<evidence type="ECO:0000313" key="1">
    <source>
        <dbReference type="RefSeq" id="XP_028146903.1"/>
    </source>
</evidence>
<name>A0A6P7GNY6_DIAVI</name>
<sequence length="112" mass="13336">MQFKVEIKEQYVEVENNQKNIESQLSRSMDMENYKNELVDNSEMGPKAEIKEEFADSCQGYMENQLFTSPNLKDFINKIDEDNSGEKSNKKYVGRTYFYKKLQRSQQPDKRQ</sequence>
<dbReference type="AlphaFoldDB" id="A0A6P7GNY6"/>